<dbReference type="EMBL" id="CM001221">
    <property type="protein sequence ID" value="AES97475.1"/>
    <property type="molecule type" value="Genomic_DNA"/>
</dbReference>
<proteinExistence type="predicted"/>
<dbReference type="AlphaFoldDB" id="G7JZD0"/>
<protein>
    <recommendedName>
        <fullName evidence="4">Reverse transcriptase zinc-binding domain-containing protein</fullName>
    </recommendedName>
</protein>
<evidence type="ECO:0000313" key="2">
    <source>
        <dbReference type="EnsemblPlants" id="AES97475"/>
    </source>
</evidence>
<dbReference type="EnsemblPlants" id="AES97475">
    <property type="protein sequence ID" value="AES97475"/>
    <property type="gene ID" value="MTR_5g054960"/>
</dbReference>
<dbReference type="Proteomes" id="UP000002051">
    <property type="component" value="Chromosome 5"/>
</dbReference>
<dbReference type="HOGENOM" id="CLU_082252_0_0_1"/>
<accession>G7JZD0</accession>
<dbReference type="PaxDb" id="3880-AES97475"/>
<keyword evidence="3" id="KW-1185">Reference proteome</keyword>
<reference evidence="1 3" key="2">
    <citation type="journal article" date="2014" name="BMC Genomics">
        <title>An improved genome release (version Mt4.0) for the model legume Medicago truncatula.</title>
        <authorList>
            <person name="Tang H."/>
            <person name="Krishnakumar V."/>
            <person name="Bidwell S."/>
            <person name="Rosen B."/>
            <person name="Chan A."/>
            <person name="Zhou S."/>
            <person name="Gentzbittel L."/>
            <person name="Childs K.L."/>
            <person name="Yandell M."/>
            <person name="Gundlach H."/>
            <person name="Mayer K.F."/>
            <person name="Schwartz D.C."/>
            <person name="Town C.D."/>
        </authorList>
    </citation>
    <scope>GENOME REANNOTATION</scope>
    <source>
        <strain evidence="2 3">cv. Jemalong A17</strain>
    </source>
</reference>
<reference evidence="1 3" key="1">
    <citation type="journal article" date="2011" name="Nature">
        <title>The Medicago genome provides insight into the evolution of rhizobial symbioses.</title>
        <authorList>
            <person name="Young N.D."/>
            <person name="Debelle F."/>
            <person name="Oldroyd G.E."/>
            <person name="Geurts R."/>
            <person name="Cannon S.B."/>
            <person name="Udvardi M.K."/>
            <person name="Benedito V.A."/>
            <person name="Mayer K.F."/>
            <person name="Gouzy J."/>
            <person name="Schoof H."/>
            <person name="Van de Peer Y."/>
            <person name="Proost S."/>
            <person name="Cook D.R."/>
            <person name="Meyers B.C."/>
            <person name="Spannagl M."/>
            <person name="Cheung F."/>
            <person name="De Mita S."/>
            <person name="Krishnakumar V."/>
            <person name="Gundlach H."/>
            <person name="Zhou S."/>
            <person name="Mudge J."/>
            <person name="Bharti A.K."/>
            <person name="Murray J.D."/>
            <person name="Naoumkina M.A."/>
            <person name="Rosen B."/>
            <person name="Silverstein K.A."/>
            <person name="Tang H."/>
            <person name="Rombauts S."/>
            <person name="Zhao P.X."/>
            <person name="Zhou P."/>
            <person name="Barbe V."/>
            <person name="Bardou P."/>
            <person name="Bechner M."/>
            <person name="Bellec A."/>
            <person name="Berger A."/>
            <person name="Berges H."/>
            <person name="Bidwell S."/>
            <person name="Bisseling T."/>
            <person name="Choisne N."/>
            <person name="Couloux A."/>
            <person name="Denny R."/>
            <person name="Deshpande S."/>
            <person name="Dai X."/>
            <person name="Doyle J.J."/>
            <person name="Dudez A.M."/>
            <person name="Farmer A.D."/>
            <person name="Fouteau S."/>
            <person name="Franken C."/>
            <person name="Gibelin C."/>
            <person name="Gish J."/>
            <person name="Goldstein S."/>
            <person name="Gonzalez A.J."/>
            <person name="Green P.J."/>
            <person name="Hallab A."/>
            <person name="Hartog M."/>
            <person name="Hua A."/>
            <person name="Humphray S.J."/>
            <person name="Jeong D.H."/>
            <person name="Jing Y."/>
            <person name="Jocker A."/>
            <person name="Kenton S.M."/>
            <person name="Kim D.J."/>
            <person name="Klee K."/>
            <person name="Lai H."/>
            <person name="Lang C."/>
            <person name="Lin S."/>
            <person name="Macmil S.L."/>
            <person name="Magdelenat G."/>
            <person name="Matthews L."/>
            <person name="McCorrison J."/>
            <person name="Monaghan E.L."/>
            <person name="Mun J.H."/>
            <person name="Najar F.Z."/>
            <person name="Nicholson C."/>
            <person name="Noirot C."/>
            <person name="O'Bleness M."/>
            <person name="Paule C.R."/>
            <person name="Poulain J."/>
            <person name="Prion F."/>
            <person name="Qin B."/>
            <person name="Qu C."/>
            <person name="Retzel E.F."/>
            <person name="Riddle C."/>
            <person name="Sallet E."/>
            <person name="Samain S."/>
            <person name="Samson N."/>
            <person name="Sanders I."/>
            <person name="Saurat O."/>
            <person name="Scarpelli C."/>
            <person name="Schiex T."/>
            <person name="Segurens B."/>
            <person name="Severin A.J."/>
            <person name="Sherrier D.J."/>
            <person name="Shi R."/>
            <person name="Sims S."/>
            <person name="Singer S.R."/>
            <person name="Sinharoy S."/>
            <person name="Sterck L."/>
            <person name="Viollet A."/>
            <person name="Wang B.B."/>
            <person name="Wang K."/>
            <person name="Wang M."/>
            <person name="Wang X."/>
            <person name="Warfsmann J."/>
            <person name="Weissenbach J."/>
            <person name="White D.D."/>
            <person name="White J.D."/>
            <person name="Wiley G.B."/>
            <person name="Wincker P."/>
            <person name="Xing Y."/>
            <person name="Yang L."/>
            <person name="Yao Z."/>
            <person name="Ying F."/>
            <person name="Zhai J."/>
            <person name="Zhou L."/>
            <person name="Zuber A."/>
            <person name="Denarie J."/>
            <person name="Dixon R.A."/>
            <person name="May G.D."/>
            <person name="Schwartz D.C."/>
            <person name="Rogers J."/>
            <person name="Quetier F."/>
            <person name="Town C.D."/>
            <person name="Roe B.A."/>
        </authorList>
    </citation>
    <scope>NUCLEOTIDE SEQUENCE [LARGE SCALE GENOMIC DNA]</scope>
    <source>
        <strain evidence="1">A17</strain>
        <strain evidence="2 3">cv. Jemalong A17</strain>
    </source>
</reference>
<sequence length="141" mass="17069">MARCGHEEDIQHLFLSCSTFGTLWQLVRSWIGFDGVDSQVISDHFQQFIYYTGGLKLRRTFLQLIWLLCAWIVWNKRNNMLFKQKENNMFQLLEKVKSYSFMWFKVKKVRFVFGTWVSTDLYLYSDADFVYYSWSLLYTLC</sequence>
<reference evidence="2" key="3">
    <citation type="submission" date="2015-04" db="UniProtKB">
        <authorList>
            <consortium name="EnsemblPlants"/>
        </authorList>
    </citation>
    <scope>IDENTIFICATION</scope>
    <source>
        <strain evidence="2">cv. Jemalong A17</strain>
    </source>
</reference>
<evidence type="ECO:0000313" key="1">
    <source>
        <dbReference type="EMBL" id="AES97475.1"/>
    </source>
</evidence>
<name>G7JZD0_MEDTR</name>
<evidence type="ECO:0008006" key="4">
    <source>
        <dbReference type="Google" id="ProtNLM"/>
    </source>
</evidence>
<gene>
    <name evidence="1" type="ordered locus">MTR_5g054960</name>
</gene>
<organism evidence="1 3">
    <name type="scientific">Medicago truncatula</name>
    <name type="common">Barrel medic</name>
    <name type="synonym">Medicago tribuloides</name>
    <dbReference type="NCBI Taxonomy" id="3880"/>
    <lineage>
        <taxon>Eukaryota</taxon>
        <taxon>Viridiplantae</taxon>
        <taxon>Streptophyta</taxon>
        <taxon>Embryophyta</taxon>
        <taxon>Tracheophyta</taxon>
        <taxon>Spermatophyta</taxon>
        <taxon>Magnoliopsida</taxon>
        <taxon>eudicotyledons</taxon>
        <taxon>Gunneridae</taxon>
        <taxon>Pentapetalae</taxon>
        <taxon>rosids</taxon>
        <taxon>fabids</taxon>
        <taxon>Fabales</taxon>
        <taxon>Fabaceae</taxon>
        <taxon>Papilionoideae</taxon>
        <taxon>50 kb inversion clade</taxon>
        <taxon>NPAAA clade</taxon>
        <taxon>Hologalegina</taxon>
        <taxon>IRL clade</taxon>
        <taxon>Trifolieae</taxon>
        <taxon>Medicago</taxon>
    </lineage>
</organism>
<evidence type="ECO:0000313" key="3">
    <source>
        <dbReference type="Proteomes" id="UP000002051"/>
    </source>
</evidence>